<accession>A0A853I1A2</accession>
<dbReference type="Proteomes" id="UP000569732">
    <property type="component" value="Unassembled WGS sequence"/>
</dbReference>
<proteinExistence type="predicted"/>
<organism evidence="2 3">
    <name type="scientific">Spartinivicinus marinus</name>
    <dbReference type="NCBI Taxonomy" id="2994442"/>
    <lineage>
        <taxon>Bacteria</taxon>
        <taxon>Pseudomonadati</taxon>
        <taxon>Pseudomonadota</taxon>
        <taxon>Gammaproteobacteria</taxon>
        <taxon>Oceanospirillales</taxon>
        <taxon>Zooshikellaceae</taxon>
        <taxon>Spartinivicinus</taxon>
    </lineage>
</organism>
<dbReference type="PANTHER" id="PTHR38847:SF1">
    <property type="entry name" value="PSEUDOURIDINE SYNTHASE RSUA_RLUA-LIKE DOMAIN-CONTAINING PROTEIN"/>
    <property type="match status" value="1"/>
</dbReference>
<dbReference type="InterPro" id="IPR025649">
    <property type="entry name" value="DUF4360"/>
</dbReference>
<dbReference type="Pfam" id="PF14273">
    <property type="entry name" value="DUF4360"/>
    <property type="match status" value="1"/>
</dbReference>
<keyword evidence="3" id="KW-1185">Reference proteome</keyword>
<protein>
    <submittedName>
        <fullName evidence="2">DUF4360 domain-containing protein</fullName>
    </submittedName>
</protein>
<dbReference type="PANTHER" id="PTHR38847">
    <property type="match status" value="1"/>
</dbReference>
<feature type="chain" id="PRO_5033055617" evidence="1">
    <location>
        <begin position="28"/>
        <end position="227"/>
    </location>
</feature>
<gene>
    <name evidence="2" type="ORF">H0A36_14290</name>
</gene>
<dbReference type="RefSeq" id="WP_180569208.1">
    <property type="nucleotide sequence ID" value="NZ_JACCKB010000022.1"/>
</dbReference>
<evidence type="ECO:0000256" key="1">
    <source>
        <dbReference type="SAM" id="SignalP"/>
    </source>
</evidence>
<sequence length="227" mass="24503">MEKKYLAHLFGASICTFALLPVISASANPAISLQDPPENSVYIEDIVYGGTGCPNGTVGTSVAPNGLNFGVSFDQYIAGIGDGYNRADKRKYCELRINLHIPSGYSYAIADIIYRGYAELDKGIVGTLKSRYRFQGELLEAGFSKTIRGQVDKDFAYEDTLDLESYVWSDCGATAPVVLNTQIRLNATPVAAPEAGGTIGVDSVEGKLTQEYGLVWRRCGEVAGTFE</sequence>
<evidence type="ECO:0000313" key="3">
    <source>
        <dbReference type="Proteomes" id="UP000569732"/>
    </source>
</evidence>
<feature type="signal peptide" evidence="1">
    <location>
        <begin position="1"/>
        <end position="27"/>
    </location>
</feature>
<dbReference type="AlphaFoldDB" id="A0A853I1A2"/>
<comment type="caution">
    <text evidence="2">The sequence shown here is derived from an EMBL/GenBank/DDBJ whole genome shotgun (WGS) entry which is preliminary data.</text>
</comment>
<dbReference type="EMBL" id="JACCKB010000022">
    <property type="protein sequence ID" value="NYZ67183.1"/>
    <property type="molecule type" value="Genomic_DNA"/>
</dbReference>
<evidence type="ECO:0000313" key="2">
    <source>
        <dbReference type="EMBL" id="NYZ67183.1"/>
    </source>
</evidence>
<reference evidence="2 3" key="1">
    <citation type="submission" date="2020-07" db="EMBL/GenBank/DDBJ databases">
        <title>Endozoicomonas sp. nov., isolated from sediment.</title>
        <authorList>
            <person name="Gu T."/>
        </authorList>
    </citation>
    <scope>NUCLEOTIDE SEQUENCE [LARGE SCALE GENOMIC DNA]</scope>
    <source>
        <strain evidence="2 3">SM1973</strain>
    </source>
</reference>
<keyword evidence="1" id="KW-0732">Signal</keyword>
<name>A0A853I1A2_9GAMM</name>